<dbReference type="RefSeq" id="WP_117442416.1">
    <property type="nucleotide sequence ID" value="NZ_JAJFEN010000031.1"/>
</dbReference>
<organism evidence="7 8">
    <name type="scientific">Clostridium innocuum</name>
    <dbReference type="NCBI Taxonomy" id="1522"/>
    <lineage>
        <taxon>Bacteria</taxon>
        <taxon>Bacillati</taxon>
        <taxon>Bacillota</taxon>
        <taxon>Clostridia</taxon>
        <taxon>Eubacteriales</taxon>
        <taxon>Clostridiaceae</taxon>
        <taxon>Clostridium</taxon>
    </lineage>
</organism>
<dbReference type="SUPFAM" id="SSF51161">
    <property type="entry name" value="Trimeric LpxA-like enzymes"/>
    <property type="match status" value="1"/>
</dbReference>
<dbReference type="Proteomes" id="UP000260025">
    <property type="component" value="Unassembled WGS sequence"/>
</dbReference>
<protein>
    <recommendedName>
        <fullName evidence="5">Acetyltransferase</fullName>
        <ecNumber evidence="5">2.3.1.-</ecNumber>
    </recommendedName>
</protein>
<dbReference type="InterPro" id="IPR018357">
    <property type="entry name" value="Hexapep_transf_CS"/>
</dbReference>
<dbReference type="PROSITE" id="PS00101">
    <property type="entry name" value="HEXAPEP_TRANSFERASES"/>
    <property type="match status" value="1"/>
</dbReference>
<dbReference type="OrthoDB" id="9801697at2"/>
<reference evidence="7 8" key="1">
    <citation type="submission" date="2018-08" db="EMBL/GenBank/DDBJ databases">
        <title>A genome reference for cultivated species of the human gut microbiota.</title>
        <authorList>
            <person name="Zou Y."/>
            <person name="Xue W."/>
            <person name="Luo G."/>
        </authorList>
    </citation>
    <scope>NUCLEOTIDE SEQUENCE [LARGE SCALE GENOMIC DNA]</scope>
    <source>
        <strain evidence="7 8">OF01-2LB</strain>
    </source>
</reference>
<dbReference type="InterPro" id="IPR001451">
    <property type="entry name" value="Hexapep"/>
</dbReference>
<dbReference type="InterPro" id="IPR024688">
    <property type="entry name" value="Mac_dom"/>
</dbReference>
<keyword evidence="3" id="KW-0677">Repeat</keyword>
<evidence type="ECO:0000313" key="8">
    <source>
        <dbReference type="Proteomes" id="UP000260025"/>
    </source>
</evidence>
<dbReference type="PANTHER" id="PTHR43017">
    <property type="entry name" value="GALACTOSIDE O-ACETYLTRANSFERASE"/>
    <property type="match status" value="1"/>
</dbReference>
<dbReference type="InterPro" id="IPR011004">
    <property type="entry name" value="Trimer_LpxA-like_sf"/>
</dbReference>
<evidence type="ECO:0000256" key="2">
    <source>
        <dbReference type="ARBA" id="ARBA00022679"/>
    </source>
</evidence>
<feature type="domain" description="Maltose/galactoside acetyltransferase" evidence="6">
    <location>
        <begin position="4"/>
        <end position="59"/>
    </location>
</feature>
<dbReference type="AlphaFoldDB" id="A0A3E2VZG3"/>
<evidence type="ECO:0000256" key="3">
    <source>
        <dbReference type="ARBA" id="ARBA00022737"/>
    </source>
</evidence>
<evidence type="ECO:0000256" key="4">
    <source>
        <dbReference type="ARBA" id="ARBA00023315"/>
    </source>
</evidence>
<evidence type="ECO:0000259" key="6">
    <source>
        <dbReference type="SMART" id="SM01266"/>
    </source>
</evidence>
<proteinExistence type="inferred from homology"/>
<keyword evidence="2 5" id="KW-0808">Transferase</keyword>
<evidence type="ECO:0000313" key="7">
    <source>
        <dbReference type="EMBL" id="RGC16954.1"/>
    </source>
</evidence>
<name>A0A3E2VZG3_CLOIN</name>
<accession>A0A3E2VZG3</accession>
<dbReference type="FunFam" id="2.160.10.10:FF:000025">
    <property type="entry name" value="Hexapeptide-repeat containing-acetyltransferase"/>
    <property type="match status" value="1"/>
</dbReference>
<dbReference type="EC" id="2.3.1.-" evidence="5"/>
<evidence type="ECO:0000256" key="5">
    <source>
        <dbReference type="RuleBase" id="RU367021"/>
    </source>
</evidence>
<sequence>MSEKKKAAEGFLYNANYSSALLDERAWCKDQCHACNQLRPSDMEARNQIYRRLFKQMGKHVSIEPPFWCDYGYNISIGNEFFMNHNGVILDGAEITFGDYVYIAPNCGFYTAGHPLDVEQRRQGLEYAFPIHVESNVWIGAGVQVLAGVTIGEGSVIGAGSVVNRDIPPHVLAAGVPCRVIRLITKEDRKKYRVQTEGDREEQ</sequence>
<dbReference type="InterPro" id="IPR039369">
    <property type="entry name" value="LacA-like"/>
</dbReference>
<dbReference type="PANTHER" id="PTHR43017:SF1">
    <property type="entry name" value="ACETYLTRANSFERASE YJL218W-RELATED"/>
    <property type="match status" value="1"/>
</dbReference>
<dbReference type="EMBL" id="QVEV01000006">
    <property type="protein sequence ID" value="RGC16954.1"/>
    <property type="molecule type" value="Genomic_DNA"/>
</dbReference>
<dbReference type="Gene3D" id="2.160.10.10">
    <property type="entry name" value="Hexapeptide repeat proteins"/>
    <property type="match status" value="1"/>
</dbReference>
<comment type="similarity">
    <text evidence="1 5">Belongs to the transferase hexapeptide repeat family.</text>
</comment>
<comment type="caution">
    <text evidence="7">The sequence shown here is derived from an EMBL/GenBank/DDBJ whole genome shotgun (WGS) entry which is preliminary data.</text>
</comment>
<gene>
    <name evidence="7" type="ORF">DXA38_05955</name>
</gene>
<dbReference type="Pfam" id="PF00132">
    <property type="entry name" value="Hexapep"/>
    <property type="match status" value="1"/>
</dbReference>
<dbReference type="SMART" id="SM01266">
    <property type="entry name" value="Mac"/>
    <property type="match status" value="1"/>
</dbReference>
<evidence type="ECO:0000256" key="1">
    <source>
        <dbReference type="ARBA" id="ARBA00007274"/>
    </source>
</evidence>
<dbReference type="CDD" id="cd03357">
    <property type="entry name" value="LbH_MAT_GAT"/>
    <property type="match status" value="1"/>
</dbReference>
<keyword evidence="4 5" id="KW-0012">Acyltransferase</keyword>
<dbReference type="Pfam" id="PF12464">
    <property type="entry name" value="Mac"/>
    <property type="match status" value="1"/>
</dbReference>
<dbReference type="GO" id="GO:0008870">
    <property type="term" value="F:galactoside O-acetyltransferase activity"/>
    <property type="evidence" value="ECO:0007669"/>
    <property type="project" value="TreeGrafter"/>
</dbReference>